<protein>
    <submittedName>
        <fullName evidence="2">Putative transcriptional regulator</fullName>
    </submittedName>
</protein>
<dbReference type="InterPro" id="IPR007374">
    <property type="entry name" value="ASCH_domain"/>
</dbReference>
<sequence length="158" mass="18264">MKEALLISVKPQYVDRILDGTKTIELRKVKPRQADVQLVIIYCTYPNKEVACICKIEEILEMNPTDLWNNYNDWLGIEKASFFDYYQKSTKAVGIKIKDVVALPHELSLDEVRRRLPGFSPPQTYQYVSYKTLHACFADYSTHFIKNAPNTAPSSSRR</sequence>
<dbReference type="AlphaFoldDB" id="A0A840ECB7"/>
<dbReference type="Proteomes" id="UP000576209">
    <property type="component" value="Unassembled WGS sequence"/>
</dbReference>
<reference evidence="2 3" key="1">
    <citation type="submission" date="2020-08" db="EMBL/GenBank/DDBJ databases">
        <title>Genomic Encyclopedia of Type Strains, Phase IV (KMG-IV): sequencing the most valuable type-strain genomes for metagenomic binning, comparative biology and taxonomic classification.</title>
        <authorList>
            <person name="Goeker M."/>
        </authorList>
    </citation>
    <scope>NUCLEOTIDE SEQUENCE [LARGE SCALE GENOMIC DNA]</scope>
    <source>
        <strain evidence="2 3">DSM 105137</strain>
    </source>
</reference>
<dbReference type="RefSeq" id="WP_183497380.1">
    <property type="nucleotide sequence ID" value="NZ_JACIFF010000021.1"/>
</dbReference>
<proteinExistence type="predicted"/>
<organism evidence="2 3">
    <name type="scientific">Neolewinella aquimaris</name>
    <dbReference type="NCBI Taxonomy" id="1835722"/>
    <lineage>
        <taxon>Bacteria</taxon>
        <taxon>Pseudomonadati</taxon>
        <taxon>Bacteroidota</taxon>
        <taxon>Saprospiria</taxon>
        <taxon>Saprospirales</taxon>
        <taxon>Lewinellaceae</taxon>
        <taxon>Neolewinella</taxon>
    </lineage>
</organism>
<comment type="caution">
    <text evidence="2">The sequence shown here is derived from an EMBL/GenBank/DDBJ whole genome shotgun (WGS) entry which is preliminary data.</text>
</comment>
<accession>A0A840ECB7</accession>
<dbReference type="Gene3D" id="2.30.130.30">
    <property type="entry name" value="Hypothetical protein"/>
    <property type="match status" value="1"/>
</dbReference>
<dbReference type="EMBL" id="JACIFF010000021">
    <property type="protein sequence ID" value="MBB4081155.1"/>
    <property type="molecule type" value="Genomic_DNA"/>
</dbReference>
<evidence type="ECO:0000313" key="2">
    <source>
        <dbReference type="EMBL" id="MBB4081155.1"/>
    </source>
</evidence>
<name>A0A840ECB7_9BACT</name>
<dbReference type="Pfam" id="PF04266">
    <property type="entry name" value="ASCH"/>
    <property type="match status" value="1"/>
</dbReference>
<dbReference type="SUPFAM" id="SSF88697">
    <property type="entry name" value="PUA domain-like"/>
    <property type="match status" value="1"/>
</dbReference>
<feature type="domain" description="ASCH" evidence="1">
    <location>
        <begin position="8"/>
        <end position="69"/>
    </location>
</feature>
<evidence type="ECO:0000259" key="1">
    <source>
        <dbReference type="Pfam" id="PF04266"/>
    </source>
</evidence>
<dbReference type="InterPro" id="IPR015947">
    <property type="entry name" value="PUA-like_sf"/>
</dbReference>
<evidence type="ECO:0000313" key="3">
    <source>
        <dbReference type="Proteomes" id="UP000576209"/>
    </source>
</evidence>
<gene>
    <name evidence="2" type="ORF">GGR28_003803</name>
</gene>
<keyword evidence="3" id="KW-1185">Reference proteome</keyword>